<keyword evidence="1" id="KW-0812">Transmembrane</keyword>
<evidence type="ECO:0000256" key="1">
    <source>
        <dbReference type="SAM" id="Phobius"/>
    </source>
</evidence>
<protein>
    <submittedName>
        <fullName evidence="2">Uncharacterized protein</fullName>
    </submittedName>
</protein>
<sequence>MLTDRGAEKTAFLPRIPVTTIKETAIKKAQALSQVTCKQDIFVLAPEGAISIELDSFKMNFWNSFQKVATWSAASYLYVRWFLEIVSIFLLDNKYVIMCFTVSFMTSWTIILYFTTDVWLLYVARLIAGSVMMVYYCMFMRKLMNTKKKLFDNFLWVFLRDQFIRSINVNIKPEILILLDILLCEYNNNP</sequence>
<gene>
    <name evidence="2" type="ORF">AGLY_012832</name>
</gene>
<organism evidence="2 3">
    <name type="scientific">Aphis glycines</name>
    <name type="common">Soybean aphid</name>
    <dbReference type="NCBI Taxonomy" id="307491"/>
    <lineage>
        <taxon>Eukaryota</taxon>
        <taxon>Metazoa</taxon>
        <taxon>Ecdysozoa</taxon>
        <taxon>Arthropoda</taxon>
        <taxon>Hexapoda</taxon>
        <taxon>Insecta</taxon>
        <taxon>Pterygota</taxon>
        <taxon>Neoptera</taxon>
        <taxon>Paraneoptera</taxon>
        <taxon>Hemiptera</taxon>
        <taxon>Sternorrhyncha</taxon>
        <taxon>Aphidomorpha</taxon>
        <taxon>Aphidoidea</taxon>
        <taxon>Aphididae</taxon>
        <taxon>Aphidini</taxon>
        <taxon>Aphis</taxon>
        <taxon>Aphis</taxon>
    </lineage>
</organism>
<dbReference type="Proteomes" id="UP000475862">
    <property type="component" value="Unassembled WGS sequence"/>
</dbReference>
<evidence type="ECO:0000313" key="2">
    <source>
        <dbReference type="EMBL" id="KAE9527759.1"/>
    </source>
</evidence>
<dbReference type="EMBL" id="VYZN01000051">
    <property type="protein sequence ID" value="KAE9527759.1"/>
    <property type="molecule type" value="Genomic_DNA"/>
</dbReference>
<keyword evidence="3" id="KW-1185">Reference proteome</keyword>
<feature type="transmembrane region" description="Helical" evidence="1">
    <location>
        <begin position="64"/>
        <end position="83"/>
    </location>
</feature>
<dbReference type="AlphaFoldDB" id="A0A6G0TAE9"/>
<evidence type="ECO:0000313" key="3">
    <source>
        <dbReference type="Proteomes" id="UP000475862"/>
    </source>
</evidence>
<keyword evidence="1" id="KW-1133">Transmembrane helix</keyword>
<accession>A0A6G0TAE9</accession>
<keyword evidence="1" id="KW-0472">Membrane</keyword>
<name>A0A6G0TAE9_APHGL</name>
<reference evidence="2 3" key="1">
    <citation type="submission" date="2019-08" db="EMBL/GenBank/DDBJ databases">
        <title>The genome of the soybean aphid Biotype 1, its phylome, world population structure and adaptation to the North American continent.</title>
        <authorList>
            <person name="Giordano R."/>
            <person name="Donthu R.K."/>
            <person name="Hernandez A.G."/>
            <person name="Wright C.L."/>
            <person name="Zimin A.V."/>
        </authorList>
    </citation>
    <scope>NUCLEOTIDE SEQUENCE [LARGE SCALE GENOMIC DNA]</scope>
    <source>
        <tissue evidence="2">Whole aphids</tissue>
    </source>
</reference>
<feature type="transmembrane region" description="Helical" evidence="1">
    <location>
        <begin position="95"/>
        <end position="114"/>
    </location>
</feature>
<comment type="caution">
    <text evidence="2">The sequence shown here is derived from an EMBL/GenBank/DDBJ whole genome shotgun (WGS) entry which is preliminary data.</text>
</comment>
<feature type="transmembrane region" description="Helical" evidence="1">
    <location>
        <begin position="120"/>
        <end position="139"/>
    </location>
</feature>
<proteinExistence type="predicted"/>